<accession>R7YP99</accession>
<evidence type="ECO:0000313" key="2">
    <source>
        <dbReference type="EMBL" id="EON63722.1"/>
    </source>
</evidence>
<dbReference type="HOGENOM" id="CLU_1294332_0_0_1"/>
<sequence>MHVSMLLMPQEEKSVLKHTTTARDTTIAMQAITIERLEGKLAAANNGSRATIWIGSLLPALLCFPLTTHQRNFVNSGRNFLENTIITLQEEITGLKAAIDQVKSQSDKHQPKRTRAPECVAASALSTKVAVKSYRAVSPEKKSKKRTSALEAMANFNQFNAILQHAVDAAPDEGKYLGGFICHGLHGGGLVEGGTKASREAETDYIFLFSLVS</sequence>
<dbReference type="Proteomes" id="UP000016924">
    <property type="component" value="Unassembled WGS sequence"/>
</dbReference>
<dbReference type="EMBL" id="JH767564">
    <property type="protein sequence ID" value="EON63722.1"/>
    <property type="molecule type" value="Genomic_DNA"/>
</dbReference>
<dbReference type="GeneID" id="19900261"/>
<evidence type="ECO:0000256" key="1">
    <source>
        <dbReference type="SAM" id="Coils"/>
    </source>
</evidence>
<evidence type="ECO:0000313" key="3">
    <source>
        <dbReference type="Proteomes" id="UP000016924"/>
    </source>
</evidence>
<feature type="coiled-coil region" evidence="1">
    <location>
        <begin position="78"/>
        <end position="105"/>
    </location>
</feature>
<keyword evidence="1" id="KW-0175">Coiled coil</keyword>
<gene>
    <name evidence="2" type="ORF">W97_02950</name>
</gene>
<reference evidence="3" key="1">
    <citation type="submission" date="2012-06" db="EMBL/GenBank/DDBJ databases">
        <title>The genome sequence of Coniosporium apollinis CBS 100218.</title>
        <authorList>
            <consortium name="The Broad Institute Genome Sequencing Platform"/>
            <person name="Cuomo C."/>
            <person name="Gorbushina A."/>
            <person name="Noack S."/>
            <person name="Walker B."/>
            <person name="Young S.K."/>
            <person name="Zeng Q."/>
            <person name="Gargeya S."/>
            <person name="Fitzgerald M."/>
            <person name="Haas B."/>
            <person name="Abouelleil A."/>
            <person name="Alvarado L."/>
            <person name="Arachchi H.M."/>
            <person name="Berlin A.M."/>
            <person name="Chapman S.B."/>
            <person name="Goldberg J."/>
            <person name="Griggs A."/>
            <person name="Gujja S."/>
            <person name="Hansen M."/>
            <person name="Howarth C."/>
            <person name="Imamovic A."/>
            <person name="Larimer J."/>
            <person name="McCowan C."/>
            <person name="Montmayeur A."/>
            <person name="Murphy C."/>
            <person name="Neiman D."/>
            <person name="Pearson M."/>
            <person name="Priest M."/>
            <person name="Roberts A."/>
            <person name="Saif S."/>
            <person name="Shea T."/>
            <person name="Sisk P."/>
            <person name="Sykes S."/>
            <person name="Wortman J."/>
            <person name="Nusbaum C."/>
            <person name="Birren B."/>
        </authorList>
    </citation>
    <scope>NUCLEOTIDE SEQUENCE [LARGE SCALE GENOMIC DNA]</scope>
    <source>
        <strain evidence="3">CBS 100218</strain>
    </source>
</reference>
<organism evidence="2 3">
    <name type="scientific">Coniosporium apollinis (strain CBS 100218)</name>
    <name type="common">Rock-inhabiting black yeast</name>
    <dbReference type="NCBI Taxonomy" id="1168221"/>
    <lineage>
        <taxon>Eukaryota</taxon>
        <taxon>Fungi</taxon>
        <taxon>Dikarya</taxon>
        <taxon>Ascomycota</taxon>
        <taxon>Pezizomycotina</taxon>
        <taxon>Dothideomycetes</taxon>
        <taxon>Dothideomycetes incertae sedis</taxon>
        <taxon>Coniosporium</taxon>
    </lineage>
</organism>
<dbReference type="RefSeq" id="XP_007779039.1">
    <property type="nucleotide sequence ID" value="XM_007780849.1"/>
</dbReference>
<proteinExistence type="predicted"/>
<protein>
    <submittedName>
        <fullName evidence="2">Uncharacterized protein</fullName>
    </submittedName>
</protein>
<keyword evidence="3" id="KW-1185">Reference proteome</keyword>
<dbReference type="AlphaFoldDB" id="R7YP99"/>
<name>R7YP99_CONA1</name>